<evidence type="ECO:0000256" key="3">
    <source>
        <dbReference type="ARBA" id="ARBA00022692"/>
    </source>
</evidence>
<name>A0ABT3QP38_9HYPH</name>
<keyword evidence="3 6" id="KW-0812">Transmembrane</keyword>
<dbReference type="RefSeq" id="WP_265984905.1">
    <property type="nucleotide sequence ID" value="NZ_JAPHAV010000004.1"/>
</dbReference>
<evidence type="ECO:0008006" key="9">
    <source>
        <dbReference type="Google" id="ProtNLM"/>
    </source>
</evidence>
<evidence type="ECO:0000256" key="2">
    <source>
        <dbReference type="ARBA" id="ARBA00022475"/>
    </source>
</evidence>
<keyword evidence="2" id="KW-1003">Cell membrane</keyword>
<evidence type="ECO:0000256" key="5">
    <source>
        <dbReference type="ARBA" id="ARBA00023136"/>
    </source>
</evidence>
<comment type="caution">
    <text evidence="7">The sequence shown here is derived from an EMBL/GenBank/DDBJ whole genome shotgun (WGS) entry which is preliminary data.</text>
</comment>
<dbReference type="InterPro" id="IPR050833">
    <property type="entry name" value="Poly_Biosynth_Transport"/>
</dbReference>
<organism evidence="7 8">
    <name type="scientific">Ochrobactrum chromiisoli</name>
    <dbReference type="NCBI Taxonomy" id="2993941"/>
    <lineage>
        <taxon>Bacteria</taxon>
        <taxon>Pseudomonadati</taxon>
        <taxon>Pseudomonadota</taxon>
        <taxon>Alphaproteobacteria</taxon>
        <taxon>Hyphomicrobiales</taxon>
        <taxon>Brucellaceae</taxon>
        <taxon>Brucella/Ochrobactrum group</taxon>
        <taxon>Ochrobactrum</taxon>
    </lineage>
</organism>
<protein>
    <recommendedName>
        <fullName evidence="9">Polysaccharide biosynthesis protein</fullName>
    </recommendedName>
</protein>
<evidence type="ECO:0000313" key="8">
    <source>
        <dbReference type="Proteomes" id="UP001301216"/>
    </source>
</evidence>
<feature type="transmembrane region" description="Helical" evidence="6">
    <location>
        <begin position="78"/>
        <end position="105"/>
    </location>
</feature>
<feature type="transmembrane region" description="Helical" evidence="6">
    <location>
        <begin position="142"/>
        <end position="165"/>
    </location>
</feature>
<keyword evidence="4 6" id="KW-1133">Transmembrane helix</keyword>
<dbReference type="EMBL" id="JAPHAV010000004">
    <property type="protein sequence ID" value="MCX2697391.1"/>
    <property type="molecule type" value="Genomic_DNA"/>
</dbReference>
<evidence type="ECO:0000256" key="4">
    <source>
        <dbReference type="ARBA" id="ARBA00022989"/>
    </source>
</evidence>
<evidence type="ECO:0000256" key="6">
    <source>
        <dbReference type="SAM" id="Phobius"/>
    </source>
</evidence>
<feature type="transmembrane region" description="Helical" evidence="6">
    <location>
        <begin position="37"/>
        <end position="57"/>
    </location>
</feature>
<accession>A0ABT3QP38</accession>
<evidence type="ECO:0000313" key="7">
    <source>
        <dbReference type="EMBL" id="MCX2697391.1"/>
    </source>
</evidence>
<feature type="transmembrane region" description="Helical" evidence="6">
    <location>
        <begin position="248"/>
        <end position="269"/>
    </location>
</feature>
<dbReference type="Proteomes" id="UP001301216">
    <property type="component" value="Unassembled WGS sequence"/>
</dbReference>
<feature type="transmembrane region" description="Helical" evidence="6">
    <location>
        <begin position="331"/>
        <end position="354"/>
    </location>
</feature>
<feature type="transmembrane region" description="Helical" evidence="6">
    <location>
        <begin position="361"/>
        <end position="380"/>
    </location>
</feature>
<keyword evidence="5 6" id="KW-0472">Membrane</keyword>
<evidence type="ECO:0000256" key="1">
    <source>
        <dbReference type="ARBA" id="ARBA00004651"/>
    </source>
</evidence>
<feature type="transmembrane region" description="Helical" evidence="6">
    <location>
        <begin position="213"/>
        <end position="236"/>
    </location>
</feature>
<keyword evidence="8" id="KW-1185">Reference proteome</keyword>
<dbReference type="PANTHER" id="PTHR30250">
    <property type="entry name" value="PST FAMILY PREDICTED COLANIC ACID TRANSPORTER"/>
    <property type="match status" value="1"/>
</dbReference>
<feature type="transmembrane region" description="Helical" evidence="6">
    <location>
        <begin position="171"/>
        <end position="192"/>
    </location>
</feature>
<gene>
    <name evidence="7" type="ORF">OPR82_11445</name>
</gene>
<comment type="subcellular location">
    <subcellularLocation>
        <location evidence="1">Cell membrane</location>
        <topology evidence="1">Multi-pass membrane protein</topology>
    </subcellularLocation>
</comment>
<feature type="transmembrane region" description="Helical" evidence="6">
    <location>
        <begin position="117"/>
        <end position="135"/>
    </location>
</feature>
<feature type="transmembrane region" description="Helical" evidence="6">
    <location>
        <begin position="386"/>
        <end position="405"/>
    </location>
</feature>
<proteinExistence type="predicted"/>
<feature type="transmembrane region" description="Helical" evidence="6">
    <location>
        <begin position="298"/>
        <end position="319"/>
    </location>
</feature>
<sequence length="414" mass="43940">MSGLLKGSLFLTLAMLFSRGAVVLASALVARAFGAEAFALFTFVHLTATSLSNMAMLGMMKGLPRFCARMTVDASVDALTQVILAAGVVVVGLAMAMITVLVVPAEIIGLSEPAKKGVLAALILGIGLNNLLVGVSNGFERFGWVTISSFVLGIILIGGTLIAVLLDESQWPLRIYLLATCISLLILVPGGLGQIVRRYTKQGAVLNSSNIKVVWAYLGPMFLATTMTNTGLWLAGRSLIGGVGGGTAFAEFALGMQWFGLAQMASNIISRTVMPRLARNVWTRDIDDQHKTIKQAQLFSAFGAIAVLVGVLLLGPFLIGFYGTELAGSRWSLTLFVAAAIVAAPITVISSVLVAEARYHAVFWSTLVWWLLIVLIPMIVHITTSIQMVILVVVAYTIYLALLLVGRSHSMGAA</sequence>
<reference evidence="7 8" key="1">
    <citation type="submission" date="2022-11" db="EMBL/GenBank/DDBJ databases">
        <title>Brucella sp. YY2X, whole genome shotgun sequencing project.</title>
        <authorList>
            <person name="Yang Y."/>
        </authorList>
    </citation>
    <scope>NUCLEOTIDE SEQUENCE [LARGE SCALE GENOMIC DNA]</scope>
    <source>
        <strain evidence="7 8">YY2X</strain>
    </source>
</reference>
<dbReference type="PANTHER" id="PTHR30250:SF11">
    <property type="entry name" value="O-ANTIGEN TRANSPORTER-RELATED"/>
    <property type="match status" value="1"/>
</dbReference>